<dbReference type="KEGG" id="pce:PECL_916"/>
<dbReference type="Gene3D" id="3.40.430.10">
    <property type="entry name" value="Dihydrofolate Reductase, subunit A"/>
    <property type="match status" value="1"/>
</dbReference>
<dbReference type="HOGENOM" id="CLU_043966_5_1_9"/>
<keyword evidence="6 7" id="KW-0560">Oxidoreductase</keyword>
<evidence type="ECO:0000256" key="2">
    <source>
        <dbReference type="ARBA" id="ARBA00009539"/>
    </source>
</evidence>
<gene>
    <name evidence="10" type="primary">dfrA</name>
    <name evidence="10" type="ordered locus">PECL_916</name>
</gene>
<dbReference type="InterPro" id="IPR024072">
    <property type="entry name" value="DHFR-like_dom_sf"/>
</dbReference>
<dbReference type="PANTHER" id="PTHR48069">
    <property type="entry name" value="DIHYDROFOLATE REDUCTASE"/>
    <property type="match status" value="1"/>
</dbReference>
<dbReference type="EC" id="1.5.1.3" evidence="3 7"/>
<dbReference type="AlphaFoldDB" id="G8PD50"/>
<accession>G8PD50</accession>
<dbReference type="GO" id="GO:0050661">
    <property type="term" value="F:NADP binding"/>
    <property type="evidence" value="ECO:0007669"/>
    <property type="project" value="InterPro"/>
</dbReference>
<protein>
    <recommendedName>
        <fullName evidence="3 7">Dihydrofolate reductase</fullName>
        <ecNumber evidence="3 7">1.5.1.3</ecNumber>
    </recommendedName>
</protein>
<organism evidence="10 11">
    <name type="scientific">Pediococcus claussenii (strain ATCC BAA-344 / DSM 14800 / JCM 18046 / KCTC 3811 / LMG 21948 / P06)</name>
    <dbReference type="NCBI Taxonomy" id="701521"/>
    <lineage>
        <taxon>Bacteria</taxon>
        <taxon>Bacillati</taxon>
        <taxon>Bacillota</taxon>
        <taxon>Bacilli</taxon>
        <taxon>Lactobacillales</taxon>
        <taxon>Lactobacillaceae</taxon>
        <taxon>Pediococcus</taxon>
    </lineage>
</organism>
<evidence type="ECO:0000256" key="1">
    <source>
        <dbReference type="ARBA" id="ARBA00004903"/>
    </source>
</evidence>
<comment type="pathway">
    <text evidence="1 7">Cofactor biosynthesis; tetrahydrofolate biosynthesis; 5,6,7,8-tetrahydrofolate from 7,8-dihydrofolate: step 1/1.</text>
</comment>
<comment type="catalytic activity">
    <reaction evidence="7">
        <text>(6S)-5,6,7,8-tetrahydrofolate + NADP(+) = 7,8-dihydrofolate + NADPH + H(+)</text>
        <dbReference type="Rhea" id="RHEA:15009"/>
        <dbReference type="ChEBI" id="CHEBI:15378"/>
        <dbReference type="ChEBI" id="CHEBI:57451"/>
        <dbReference type="ChEBI" id="CHEBI:57453"/>
        <dbReference type="ChEBI" id="CHEBI:57783"/>
        <dbReference type="ChEBI" id="CHEBI:58349"/>
        <dbReference type="EC" id="1.5.1.3"/>
    </reaction>
</comment>
<dbReference type="PIRSF" id="PIRSF000194">
    <property type="entry name" value="DHFR"/>
    <property type="match status" value="1"/>
</dbReference>
<dbReference type="STRING" id="701521.PECL_916"/>
<dbReference type="PATRIC" id="fig|701521.8.peg.864"/>
<evidence type="ECO:0000256" key="6">
    <source>
        <dbReference type="ARBA" id="ARBA00023002"/>
    </source>
</evidence>
<dbReference type="GO" id="GO:0005829">
    <property type="term" value="C:cytosol"/>
    <property type="evidence" value="ECO:0007669"/>
    <property type="project" value="TreeGrafter"/>
</dbReference>
<dbReference type="PRINTS" id="PR00070">
    <property type="entry name" value="DHFR"/>
</dbReference>
<dbReference type="EMBL" id="CP003137">
    <property type="protein sequence ID" value="AEV95185.1"/>
    <property type="molecule type" value="Genomic_DNA"/>
</dbReference>
<dbReference type="Proteomes" id="UP000005444">
    <property type="component" value="Chromosome"/>
</dbReference>
<feature type="domain" description="DHFR" evidence="9">
    <location>
        <begin position="1"/>
        <end position="159"/>
    </location>
</feature>
<dbReference type="InterPro" id="IPR001796">
    <property type="entry name" value="DHFR_dom"/>
</dbReference>
<comment type="function">
    <text evidence="7">Key enzyme in folate metabolism. Catalyzes an essential reaction for de novo glycine and purine synthesis, and for DNA precursor synthesis.</text>
</comment>
<comment type="similarity">
    <text evidence="2 7 8">Belongs to the dihydrofolate reductase family.</text>
</comment>
<dbReference type="SUPFAM" id="SSF53597">
    <property type="entry name" value="Dihydrofolate reductase-like"/>
    <property type="match status" value="1"/>
</dbReference>
<dbReference type="eggNOG" id="COG0262">
    <property type="taxonomic scope" value="Bacteria"/>
</dbReference>
<evidence type="ECO:0000259" key="9">
    <source>
        <dbReference type="PROSITE" id="PS51330"/>
    </source>
</evidence>
<evidence type="ECO:0000256" key="4">
    <source>
        <dbReference type="ARBA" id="ARBA00022563"/>
    </source>
</evidence>
<dbReference type="GO" id="GO:0004146">
    <property type="term" value="F:dihydrofolate reductase activity"/>
    <property type="evidence" value="ECO:0007669"/>
    <property type="project" value="UniProtKB-EC"/>
</dbReference>
<sequence>MIALIVAMDNKRGIGKNNTIPWHLPDDVKFFKDTTTGHSVIMGRKTFESIGKPLRNRQNIVITRAFEQYVDKENLQFVHSMDEVEEYIDTHAEQDFFVIGGSKVYQEFSNLADRIYLTQIKADFECDTFAPEFNLSEYKLIEQKEVDTPIAHEFQTWQRK</sequence>
<reference evidence="10 11" key="1">
    <citation type="journal article" date="2012" name="J. Bacteriol.">
        <title>Complete Genome Sequence of the Beer Spoilage Organism Pediococcus claussenii ATCC BAA-344T.</title>
        <authorList>
            <person name="Pittet V."/>
            <person name="Abegunde T."/>
            <person name="Marfleet T."/>
            <person name="Haakensen M."/>
            <person name="Morrow K."/>
            <person name="Jayaprakash T."/>
            <person name="Schroeder K."/>
            <person name="Trost B."/>
            <person name="Byrns S."/>
            <person name="Bergsveinson J."/>
            <person name="Kusalik A."/>
            <person name="Ziola B."/>
        </authorList>
    </citation>
    <scope>NUCLEOTIDE SEQUENCE [LARGE SCALE GENOMIC DNA]</scope>
    <source>
        <strain evidence="10 11">ATCC BAA-344</strain>
    </source>
</reference>
<dbReference type="InterPro" id="IPR017925">
    <property type="entry name" value="DHFR_CS"/>
</dbReference>
<dbReference type="UniPathway" id="UPA00077">
    <property type="reaction ID" value="UER00158"/>
</dbReference>
<dbReference type="RefSeq" id="WP_014215382.1">
    <property type="nucleotide sequence ID" value="NC_016605.1"/>
</dbReference>
<dbReference type="PROSITE" id="PS00075">
    <property type="entry name" value="DHFR_1"/>
    <property type="match status" value="1"/>
</dbReference>
<evidence type="ECO:0000256" key="5">
    <source>
        <dbReference type="ARBA" id="ARBA00022857"/>
    </source>
</evidence>
<dbReference type="GO" id="GO:0006730">
    <property type="term" value="P:one-carbon metabolic process"/>
    <property type="evidence" value="ECO:0007669"/>
    <property type="project" value="UniProtKB-KW"/>
</dbReference>
<keyword evidence="5 7" id="KW-0521">NADP</keyword>
<dbReference type="CDD" id="cd00209">
    <property type="entry name" value="DHFR"/>
    <property type="match status" value="1"/>
</dbReference>
<keyword evidence="4 7" id="KW-0554">One-carbon metabolism</keyword>
<evidence type="ECO:0000256" key="3">
    <source>
        <dbReference type="ARBA" id="ARBA00012856"/>
    </source>
</evidence>
<dbReference type="PANTHER" id="PTHR48069:SF3">
    <property type="entry name" value="DIHYDROFOLATE REDUCTASE"/>
    <property type="match status" value="1"/>
</dbReference>
<evidence type="ECO:0000313" key="11">
    <source>
        <dbReference type="Proteomes" id="UP000005444"/>
    </source>
</evidence>
<dbReference type="GO" id="GO:0046654">
    <property type="term" value="P:tetrahydrofolate biosynthetic process"/>
    <property type="evidence" value="ECO:0007669"/>
    <property type="project" value="UniProtKB-UniPathway"/>
</dbReference>
<dbReference type="Pfam" id="PF00186">
    <property type="entry name" value="DHFR_1"/>
    <property type="match status" value="1"/>
</dbReference>
<name>G8PD50_PEDCP</name>
<dbReference type="GO" id="GO:0046655">
    <property type="term" value="P:folic acid metabolic process"/>
    <property type="evidence" value="ECO:0007669"/>
    <property type="project" value="TreeGrafter"/>
</dbReference>
<keyword evidence="11" id="KW-1185">Reference proteome</keyword>
<dbReference type="InterPro" id="IPR012259">
    <property type="entry name" value="DHFR"/>
</dbReference>
<dbReference type="GO" id="GO:0046452">
    <property type="term" value="P:dihydrofolate metabolic process"/>
    <property type="evidence" value="ECO:0007669"/>
    <property type="project" value="TreeGrafter"/>
</dbReference>
<evidence type="ECO:0000256" key="7">
    <source>
        <dbReference type="PIRNR" id="PIRNR000194"/>
    </source>
</evidence>
<proteinExistence type="inferred from homology"/>
<evidence type="ECO:0000313" key="10">
    <source>
        <dbReference type="EMBL" id="AEV95185.1"/>
    </source>
</evidence>
<evidence type="ECO:0000256" key="8">
    <source>
        <dbReference type="RuleBase" id="RU004474"/>
    </source>
</evidence>
<dbReference type="PROSITE" id="PS51330">
    <property type="entry name" value="DHFR_2"/>
    <property type="match status" value="1"/>
</dbReference>